<dbReference type="InterPro" id="IPR036051">
    <property type="entry name" value="KRAB_dom_sf"/>
</dbReference>
<evidence type="ECO:0000256" key="1">
    <source>
        <dbReference type="ARBA" id="ARBA00004123"/>
    </source>
</evidence>
<dbReference type="FunFam" id="3.30.160.60:FF:000608">
    <property type="entry name" value="zinc finger protein 286A isoform X1"/>
    <property type="match status" value="1"/>
</dbReference>
<evidence type="ECO:0000256" key="8">
    <source>
        <dbReference type="ARBA" id="ARBA00023125"/>
    </source>
</evidence>
<dbReference type="Pfam" id="PF02023">
    <property type="entry name" value="SCAN"/>
    <property type="match status" value="1"/>
</dbReference>
<evidence type="ECO:0000256" key="12">
    <source>
        <dbReference type="PROSITE-ProRule" id="PRU00187"/>
    </source>
</evidence>
<reference evidence="18" key="1">
    <citation type="submission" date="2011-03" db="EMBL/GenBank/DDBJ databases">
        <title>Version 3 of the genome sequence of Otolemur garnettii (Bushbaby).</title>
        <authorList>
            <consortium name="The Broad Institute Genome Sequencing Platform"/>
            <person name="Di Palma F."/>
            <person name="Johnson J."/>
            <person name="Lander E.S."/>
            <person name="Lindblad-Toh K."/>
            <person name="Jaffe D.B."/>
            <person name="Gnerre S."/>
            <person name="MacCallum I."/>
            <person name="Przybylski D."/>
            <person name="Ribeiro F.J."/>
            <person name="Burton J.N."/>
            <person name="Walker B.J."/>
            <person name="Sharpe T."/>
            <person name="Hall G."/>
        </authorList>
    </citation>
    <scope>NUCLEOTIDE SEQUENCE [LARGE SCALE GENOMIC DNA]</scope>
</reference>
<dbReference type="FunFam" id="3.30.160.60:FF:002090">
    <property type="entry name" value="Zinc finger protein 473"/>
    <property type="match status" value="2"/>
</dbReference>
<feature type="domain" description="C2H2-type" evidence="14">
    <location>
        <begin position="468"/>
        <end position="495"/>
    </location>
</feature>
<feature type="domain" description="KRAB" evidence="16">
    <location>
        <begin position="170"/>
        <end position="241"/>
    </location>
</feature>
<dbReference type="GO" id="GO:0005654">
    <property type="term" value="C:nucleoplasm"/>
    <property type="evidence" value="ECO:0007669"/>
    <property type="project" value="TreeGrafter"/>
</dbReference>
<dbReference type="SMART" id="SM00355">
    <property type="entry name" value="ZnF_C2H2"/>
    <property type="match status" value="10"/>
</dbReference>
<dbReference type="GO" id="GO:0008270">
    <property type="term" value="F:zinc ion binding"/>
    <property type="evidence" value="ECO:0007669"/>
    <property type="project" value="UniProtKB-KW"/>
</dbReference>
<dbReference type="EMBL" id="AAQR03034395">
    <property type="status" value="NOT_ANNOTATED_CDS"/>
    <property type="molecule type" value="Genomic_DNA"/>
</dbReference>
<keyword evidence="5 11" id="KW-0863">Zinc-finger</keyword>
<dbReference type="Gene3D" id="6.10.140.140">
    <property type="match status" value="1"/>
</dbReference>
<evidence type="ECO:0000256" key="11">
    <source>
        <dbReference type="PROSITE-ProRule" id="PRU00042"/>
    </source>
</evidence>
<reference evidence="17" key="3">
    <citation type="submission" date="2025-09" db="UniProtKB">
        <authorList>
            <consortium name="Ensembl"/>
        </authorList>
    </citation>
    <scope>IDENTIFICATION</scope>
</reference>
<dbReference type="FunFam" id="3.30.160.60:FF:000016">
    <property type="entry name" value="zinc finger protein 37 homolog"/>
    <property type="match status" value="1"/>
</dbReference>
<dbReference type="EMBL" id="AAQR03034397">
    <property type="status" value="NOT_ANNOTATED_CDS"/>
    <property type="molecule type" value="Genomic_DNA"/>
</dbReference>
<dbReference type="SUPFAM" id="SSF109640">
    <property type="entry name" value="KRAB domain (Kruppel-associated box)"/>
    <property type="match status" value="1"/>
</dbReference>
<keyword evidence="6" id="KW-0862">Zinc</keyword>
<dbReference type="FunFam" id="1.10.4020.10:FF:000001">
    <property type="entry name" value="zinc finger protein 263 isoform X1"/>
    <property type="match status" value="1"/>
</dbReference>
<feature type="domain" description="C2H2-type" evidence="14">
    <location>
        <begin position="440"/>
        <end position="467"/>
    </location>
</feature>
<name>H0X4Q9_OTOGA</name>
<dbReference type="OMA" id="VPNRKEH"/>
<feature type="domain" description="SCAN box" evidence="15">
    <location>
        <begin position="52"/>
        <end position="130"/>
    </location>
</feature>
<dbReference type="STRING" id="30611.ENSOGAP00000010209"/>
<dbReference type="SMART" id="SM00349">
    <property type="entry name" value="KRAB"/>
    <property type="match status" value="1"/>
</dbReference>
<dbReference type="InterPro" id="IPR038269">
    <property type="entry name" value="SCAN_sf"/>
</dbReference>
<keyword evidence="8" id="KW-0238">DNA-binding</keyword>
<keyword evidence="18" id="KW-1185">Reference proteome</keyword>
<dbReference type="Proteomes" id="UP000005225">
    <property type="component" value="Unassembled WGS sequence"/>
</dbReference>
<dbReference type="EMBL" id="AAQR03034396">
    <property type="status" value="NOT_ANNOTATED_CDS"/>
    <property type="molecule type" value="Genomic_DNA"/>
</dbReference>
<dbReference type="Pfam" id="PF00096">
    <property type="entry name" value="zf-C2H2"/>
    <property type="match status" value="7"/>
</dbReference>
<dbReference type="InterPro" id="IPR001909">
    <property type="entry name" value="KRAB"/>
</dbReference>
<evidence type="ECO:0000313" key="18">
    <source>
        <dbReference type="Proteomes" id="UP000005225"/>
    </source>
</evidence>
<feature type="region of interest" description="Disordered" evidence="13">
    <location>
        <begin position="278"/>
        <end position="314"/>
    </location>
</feature>
<dbReference type="SUPFAM" id="SSF57667">
    <property type="entry name" value="beta-beta-alpha zinc fingers"/>
    <property type="match status" value="6"/>
</dbReference>
<evidence type="ECO:0000256" key="2">
    <source>
        <dbReference type="ARBA" id="ARBA00006991"/>
    </source>
</evidence>
<dbReference type="Ensembl" id="ENSOGAT00000011402.2">
    <property type="protein sequence ID" value="ENSOGAP00000010209.2"/>
    <property type="gene ID" value="ENSOGAG00000011399.2"/>
</dbReference>
<evidence type="ECO:0000259" key="14">
    <source>
        <dbReference type="PROSITE" id="PS50157"/>
    </source>
</evidence>
<dbReference type="Pfam" id="PF01352">
    <property type="entry name" value="KRAB"/>
    <property type="match status" value="1"/>
</dbReference>
<keyword evidence="3" id="KW-0479">Metal-binding</keyword>
<dbReference type="InterPro" id="IPR003309">
    <property type="entry name" value="SCAN_dom"/>
</dbReference>
<comment type="similarity">
    <text evidence="2">Belongs to the krueppel C2H2-type zinc-finger protein family.</text>
</comment>
<dbReference type="GO" id="GO:0001227">
    <property type="term" value="F:DNA-binding transcription repressor activity, RNA polymerase II-specific"/>
    <property type="evidence" value="ECO:0007669"/>
    <property type="project" value="TreeGrafter"/>
</dbReference>
<evidence type="ECO:0000313" key="17">
    <source>
        <dbReference type="Ensembl" id="ENSOGAP00000010209.2"/>
    </source>
</evidence>
<dbReference type="GO" id="GO:0002682">
    <property type="term" value="P:regulation of immune system process"/>
    <property type="evidence" value="ECO:0007669"/>
    <property type="project" value="TreeGrafter"/>
</dbReference>
<dbReference type="InParanoid" id="H0X4Q9"/>
<dbReference type="SMART" id="SM00431">
    <property type="entry name" value="SCAN"/>
    <property type="match status" value="1"/>
</dbReference>
<feature type="compositionally biased region" description="Basic and acidic residues" evidence="13">
    <location>
        <begin position="296"/>
        <end position="305"/>
    </location>
</feature>
<dbReference type="FunFam" id="3.30.160.60:FF:000688">
    <property type="entry name" value="zinc finger protein 197 isoform X1"/>
    <property type="match status" value="1"/>
</dbReference>
<feature type="domain" description="C2H2-type" evidence="14">
    <location>
        <begin position="692"/>
        <end position="719"/>
    </location>
</feature>
<keyword evidence="9" id="KW-0804">Transcription</keyword>
<dbReference type="PANTHER" id="PTHR24399">
    <property type="entry name" value="ZINC FINGER AND BTB DOMAIN-CONTAINING"/>
    <property type="match status" value="1"/>
</dbReference>
<dbReference type="SUPFAM" id="SSF47353">
    <property type="entry name" value="Retrovirus capsid dimerization domain-like"/>
    <property type="match status" value="1"/>
</dbReference>
<keyword evidence="7" id="KW-0805">Transcription regulation</keyword>
<dbReference type="CDD" id="cd07765">
    <property type="entry name" value="KRAB_A-box"/>
    <property type="match status" value="1"/>
</dbReference>
<feature type="domain" description="C2H2-type" evidence="14">
    <location>
        <begin position="580"/>
        <end position="607"/>
    </location>
</feature>
<accession>H0X4Q9</accession>
<dbReference type="PROSITE" id="PS00028">
    <property type="entry name" value="ZINC_FINGER_C2H2_1"/>
    <property type="match status" value="9"/>
</dbReference>
<dbReference type="PROSITE" id="PS50157">
    <property type="entry name" value="ZINC_FINGER_C2H2_2"/>
    <property type="match status" value="11"/>
</dbReference>
<dbReference type="GO" id="GO:0001817">
    <property type="term" value="P:regulation of cytokine production"/>
    <property type="evidence" value="ECO:0007669"/>
    <property type="project" value="TreeGrafter"/>
</dbReference>
<protein>
    <submittedName>
        <fullName evidence="17">Zinc finger protein 483</fullName>
    </submittedName>
</protein>
<dbReference type="EMBL" id="AAQR03034393">
    <property type="status" value="NOT_ANNOTATED_CDS"/>
    <property type="molecule type" value="Genomic_DNA"/>
</dbReference>
<organism evidence="17 18">
    <name type="scientific">Otolemur garnettii</name>
    <name type="common">Small-eared galago</name>
    <name type="synonym">Garnett's greater bushbaby</name>
    <dbReference type="NCBI Taxonomy" id="30611"/>
    <lineage>
        <taxon>Eukaryota</taxon>
        <taxon>Metazoa</taxon>
        <taxon>Chordata</taxon>
        <taxon>Craniata</taxon>
        <taxon>Vertebrata</taxon>
        <taxon>Euteleostomi</taxon>
        <taxon>Mammalia</taxon>
        <taxon>Eutheria</taxon>
        <taxon>Euarchontoglires</taxon>
        <taxon>Primates</taxon>
        <taxon>Strepsirrhini</taxon>
        <taxon>Lorisiformes</taxon>
        <taxon>Galagidae</taxon>
        <taxon>Otolemur</taxon>
    </lineage>
</organism>
<evidence type="ECO:0000256" key="3">
    <source>
        <dbReference type="ARBA" id="ARBA00022723"/>
    </source>
</evidence>
<feature type="domain" description="C2H2-type" evidence="14">
    <location>
        <begin position="552"/>
        <end position="579"/>
    </location>
</feature>
<sequence length="745" mass="85298">MQAVVPLNKMTAISSDPQTLASGEQDAVLRMDTSENQEAVSGGNTVDPESFRQRFRWFRYSEVAGPRKALNQLWELCTQWLRPDIHTKEQMLELLVFEQFLTSLPGETRMWVKSQHPESSEEVVTLVENLTQMVEEKDPVSQDSALSQEENSEEDKMVAVPPDTEACESMALKDVIVSFSRGEWKKLDPSQKELYQEVLLENFENLEFLGCPVSKLDLLSQLKWSELPWLLEKEISKDSRPGKSTSDEIIERCLRDDARGLMEEFWKRYGRSLEEHGNKRFSKGTVPHRKTHGRGNKGEGSKSERSPFGSNSKETSVLIKHLRAYLRKKSRSYHENKNKKQKPFSFHSDLVLKRKEKNTGEKSRKCNEGGKILSHSSSLTEHQKRQKISLEDKSKKCVKCGTVFIPRSLIAKRKTPVCEKCCQILALKKKKGTVTGDKTYKCSKCGKVFSYDASVCKNQGLDTGEKPHLCNECGKTSGDSLSLRTHNTPPSEDRPFICDDCGKGFSLSTHLINHQRIHTGEKPFKCNNCEKAFKDNSSLIQHQRIHTGEKPYTCVDCGKSFSHSSSLNKHQRIHTGEKPYKCDECGKTFRQTSCLTRHQRIHTGEKPYLCDDCGMTFSHFTSVIYHQRLHSGEKPYKCNQCEKAFPTHSLLSRHVRIHTGVKPYKCKECGKSFSQSSSLNEHHRIHTGEKPYECRFCGATFSRSSILVEHKRIHTGRRHYQCKHCWKSYTSNANLIRHQESHSAR</sequence>
<dbReference type="InterPro" id="IPR036236">
    <property type="entry name" value="Znf_C2H2_sf"/>
</dbReference>
<evidence type="ECO:0000256" key="9">
    <source>
        <dbReference type="ARBA" id="ARBA00023163"/>
    </source>
</evidence>
<dbReference type="CDD" id="cd07936">
    <property type="entry name" value="SCAN"/>
    <property type="match status" value="1"/>
</dbReference>
<feature type="compositionally biased region" description="Basic residues" evidence="13">
    <location>
        <begin position="279"/>
        <end position="295"/>
    </location>
</feature>
<evidence type="ECO:0000259" key="16">
    <source>
        <dbReference type="PROSITE" id="PS50805"/>
    </source>
</evidence>
<feature type="region of interest" description="Disordered" evidence="13">
    <location>
        <begin position="329"/>
        <end position="385"/>
    </location>
</feature>
<feature type="domain" description="C2H2-type" evidence="14">
    <location>
        <begin position="636"/>
        <end position="663"/>
    </location>
</feature>
<dbReference type="Gene3D" id="1.10.4020.10">
    <property type="entry name" value="DNA breaking-rejoining enzymes"/>
    <property type="match status" value="1"/>
</dbReference>
<feature type="region of interest" description="Disordered" evidence="13">
    <location>
        <begin position="135"/>
        <end position="157"/>
    </location>
</feature>
<feature type="domain" description="C2H2-type" evidence="14">
    <location>
        <begin position="720"/>
        <end position="745"/>
    </location>
</feature>
<dbReference type="FunFam" id="3.30.160.60:FF:002716">
    <property type="entry name" value="Zinc finger protein 212"/>
    <property type="match status" value="1"/>
</dbReference>
<dbReference type="FunFam" id="3.30.160.60:FF:001540">
    <property type="entry name" value="zinc finger protein 483 isoform X2"/>
    <property type="match status" value="1"/>
</dbReference>
<dbReference type="EMBL" id="AAQR03034394">
    <property type="status" value="NOT_ANNOTATED_CDS"/>
    <property type="molecule type" value="Genomic_DNA"/>
</dbReference>
<comment type="subcellular location">
    <subcellularLocation>
        <location evidence="1 12">Nucleus</location>
    </subcellularLocation>
</comment>
<evidence type="ECO:0000259" key="15">
    <source>
        <dbReference type="PROSITE" id="PS50804"/>
    </source>
</evidence>
<feature type="domain" description="C2H2-type" evidence="14">
    <location>
        <begin position="496"/>
        <end position="523"/>
    </location>
</feature>
<keyword evidence="4" id="KW-0677">Repeat</keyword>
<dbReference type="PROSITE" id="PS50805">
    <property type="entry name" value="KRAB"/>
    <property type="match status" value="1"/>
</dbReference>
<evidence type="ECO:0000256" key="6">
    <source>
        <dbReference type="ARBA" id="ARBA00022833"/>
    </source>
</evidence>
<feature type="domain" description="C2H2-type" evidence="14">
    <location>
        <begin position="608"/>
        <end position="635"/>
    </location>
</feature>
<dbReference type="Gene3D" id="3.30.160.60">
    <property type="entry name" value="Classic Zinc Finger"/>
    <property type="match status" value="10"/>
</dbReference>
<evidence type="ECO:0000256" key="7">
    <source>
        <dbReference type="ARBA" id="ARBA00023015"/>
    </source>
</evidence>
<dbReference type="FunCoup" id="H0X4Q9">
    <property type="interactions" value="298"/>
</dbReference>
<evidence type="ECO:0000256" key="13">
    <source>
        <dbReference type="SAM" id="MobiDB-lite"/>
    </source>
</evidence>
<dbReference type="GeneTree" id="ENSGT00940000162615"/>
<dbReference type="eggNOG" id="KOG1721">
    <property type="taxonomic scope" value="Eukaryota"/>
</dbReference>
<proteinExistence type="inferred from homology"/>
<evidence type="ECO:0000256" key="10">
    <source>
        <dbReference type="ARBA" id="ARBA00023242"/>
    </source>
</evidence>
<feature type="domain" description="C2H2-type" evidence="14">
    <location>
        <begin position="524"/>
        <end position="551"/>
    </location>
</feature>
<dbReference type="AlphaFoldDB" id="H0X4Q9"/>
<evidence type="ECO:0000256" key="5">
    <source>
        <dbReference type="ARBA" id="ARBA00022771"/>
    </source>
</evidence>
<dbReference type="PANTHER" id="PTHR24399:SF54">
    <property type="entry name" value="GASTRULA ZINC FINGER PROTEIN XLCGF26.1-LIKE-RELATED"/>
    <property type="match status" value="1"/>
</dbReference>
<dbReference type="HOGENOM" id="CLU_002678_57_1_1"/>
<dbReference type="GO" id="GO:0000978">
    <property type="term" value="F:RNA polymerase II cis-regulatory region sequence-specific DNA binding"/>
    <property type="evidence" value="ECO:0007669"/>
    <property type="project" value="TreeGrafter"/>
</dbReference>
<keyword evidence="10 12" id="KW-0539">Nucleus</keyword>
<dbReference type="FunFam" id="3.30.160.60:FF:001501">
    <property type="entry name" value="Zinc finger protein 483"/>
    <property type="match status" value="1"/>
</dbReference>
<reference evidence="17" key="2">
    <citation type="submission" date="2025-08" db="UniProtKB">
        <authorList>
            <consortium name="Ensembl"/>
        </authorList>
    </citation>
    <scope>IDENTIFICATION</scope>
</reference>
<dbReference type="InterPro" id="IPR013087">
    <property type="entry name" value="Znf_C2H2_type"/>
</dbReference>
<dbReference type="FunFam" id="3.30.160.60:FF:000295">
    <property type="entry name" value="zinc finger protein 19"/>
    <property type="match status" value="1"/>
</dbReference>
<feature type="compositionally biased region" description="Basic and acidic residues" evidence="13">
    <location>
        <begin position="350"/>
        <end position="368"/>
    </location>
</feature>
<evidence type="ECO:0000256" key="4">
    <source>
        <dbReference type="ARBA" id="ARBA00022737"/>
    </source>
</evidence>
<dbReference type="PROSITE" id="PS50804">
    <property type="entry name" value="SCAN_BOX"/>
    <property type="match status" value="1"/>
</dbReference>
<feature type="domain" description="C2H2-type" evidence="14">
    <location>
        <begin position="664"/>
        <end position="691"/>
    </location>
</feature>